<keyword evidence="5" id="KW-1185">Reference proteome</keyword>
<reference evidence="4 5" key="1">
    <citation type="submission" date="2019-06" db="EMBL/GenBank/DDBJ databases">
        <title>Sequencing the genomes of 1000 actinobacteria strains.</title>
        <authorList>
            <person name="Klenk H.-P."/>
        </authorList>
    </citation>
    <scope>NUCLEOTIDE SEQUENCE [LARGE SCALE GENOMIC DNA]</scope>
    <source>
        <strain evidence="4 5">DSM 12335</strain>
    </source>
</reference>
<feature type="region of interest" description="Disordered" evidence="3">
    <location>
        <begin position="1"/>
        <end position="49"/>
    </location>
</feature>
<name>A0A542YTA5_9MICO</name>
<dbReference type="EMBL" id="VFOP01000001">
    <property type="protein sequence ID" value="TQL51287.1"/>
    <property type="molecule type" value="Genomic_DNA"/>
</dbReference>
<evidence type="ECO:0000313" key="5">
    <source>
        <dbReference type="Proteomes" id="UP000319516"/>
    </source>
</evidence>
<evidence type="ECO:0000256" key="3">
    <source>
        <dbReference type="SAM" id="MobiDB-lite"/>
    </source>
</evidence>
<dbReference type="PANTHER" id="PTHR33969">
    <property type="entry name" value="SEGREGATION AND CONDENSATION PROTEIN A"/>
    <property type="match status" value="1"/>
</dbReference>
<feature type="compositionally biased region" description="Basic and acidic residues" evidence="3">
    <location>
        <begin position="318"/>
        <end position="327"/>
    </location>
</feature>
<organism evidence="4 5">
    <name type="scientific">Ornithinicoccus hortensis</name>
    <dbReference type="NCBI Taxonomy" id="82346"/>
    <lineage>
        <taxon>Bacteria</taxon>
        <taxon>Bacillati</taxon>
        <taxon>Actinomycetota</taxon>
        <taxon>Actinomycetes</taxon>
        <taxon>Micrococcales</taxon>
        <taxon>Intrasporangiaceae</taxon>
        <taxon>Ornithinicoccus</taxon>
    </lineage>
</organism>
<dbReference type="Gene3D" id="6.10.250.2410">
    <property type="match status" value="1"/>
</dbReference>
<evidence type="ECO:0000313" key="4">
    <source>
        <dbReference type="EMBL" id="TQL51287.1"/>
    </source>
</evidence>
<feature type="compositionally biased region" description="Acidic residues" evidence="3">
    <location>
        <begin position="301"/>
        <end position="316"/>
    </location>
</feature>
<feature type="region of interest" description="Disordered" evidence="3">
    <location>
        <begin position="294"/>
        <end position="327"/>
    </location>
</feature>
<proteinExistence type="predicted"/>
<feature type="compositionally biased region" description="Polar residues" evidence="3">
    <location>
        <begin position="32"/>
        <end position="42"/>
    </location>
</feature>
<dbReference type="PANTHER" id="PTHR33969:SF2">
    <property type="entry name" value="SEGREGATION AND CONDENSATION PROTEIN A"/>
    <property type="match status" value="1"/>
</dbReference>
<comment type="caution">
    <text evidence="4">The sequence shown here is derived from an EMBL/GenBank/DDBJ whole genome shotgun (WGS) entry which is preliminary data.</text>
</comment>
<gene>
    <name evidence="4" type="ORF">FB467_2429</name>
</gene>
<dbReference type="Pfam" id="PF02616">
    <property type="entry name" value="SMC_ScpA"/>
    <property type="match status" value="1"/>
</dbReference>
<evidence type="ECO:0000256" key="2">
    <source>
        <dbReference type="ARBA" id="ARBA00044777"/>
    </source>
</evidence>
<dbReference type="OrthoDB" id="9811016at2"/>
<keyword evidence="1" id="KW-0159">Chromosome partition</keyword>
<dbReference type="Proteomes" id="UP000319516">
    <property type="component" value="Unassembled WGS sequence"/>
</dbReference>
<dbReference type="RefSeq" id="WP_141785309.1">
    <property type="nucleotide sequence ID" value="NZ_BAAAIK010000010.1"/>
</dbReference>
<evidence type="ECO:0000256" key="1">
    <source>
        <dbReference type="ARBA" id="ARBA00022829"/>
    </source>
</evidence>
<sequence>MDQTLSQSAGDAPDDTVATDDPVPAGGPEESVSAQAPDQPSENVPGGVLTRRGAAPFEVHLDVFSGPFELLLGLIAKHKLDVTEIALAKVTDEFIAFLRTAQEEHDDWDLSQASEFLLVAATLLDLKAARLLPTTREDDEEDLALIEARDLLFARLLQYRAFKQVAHELDTRMATVGRIFPRDVGIEEQFTTLLPELVLGIMPEQLAMIAARAMIPRPAPTVGLTHLHAPQVSVREQAALVVDRLRGRRHASFRDLVADADSTLVIVARFLALLELFRESLLSFQQDEALGELTVQWEGPDSGDVEIEDEFEDQPTESDPKPEDPDE</sequence>
<protein>
    <recommendedName>
        <fullName evidence="2">Segregation and condensation protein A</fullName>
    </recommendedName>
</protein>
<accession>A0A542YTA5</accession>
<dbReference type="AlphaFoldDB" id="A0A542YTA5"/>
<dbReference type="GO" id="GO:0007059">
    <property type="term" value="P:chromosome segregation"/>
    <property type="evidence" value="ECO:0007669"/>
    <property type="project" value="UniProtKB-KW"/>
</dbReference>
<dbReference type="InterPro" id="IPR003768">
    <property type="entry name" value="ScpA"/>
</dbReference>